<dbReference type="Gene3D" id="1.25.40.10">
    <property type="entry name" value="Tetratricopeptide repeat domain"/>
    <property type="match status" value="10"/>
</dbReference>
<name>A0A6I6JJF1_9BACT</name>
<gene>
    <name evidence="4" type="ORF">GM418_04780</name>
</gene>
<dbReference type="RefSeq" id="WP_158863683.1">
    <property type="nucleotide sequence ID" value="NZ_CP046401.1"/>
</dbReference>
<protein>
    <submittedName>
        <fullName evidence="4">Tetratricopeptide repeat protein</fullName>
    </submittedName>
</protein>
<dbReference type="PANTHER" id="PTHR12558:SF13">
    <property type="entry name" value="CELL DIVISION CYCLE PROTEIN 27 HOMOLOG"/>
    <property type="match status" value="1"/>
</dbReference>
<dbReference type="Proteomes" id="UP000428260">
    <property type="component" value="Chromosome"/>
</dbReference>
<evidence type="ECO:0000313" key="5">
    <source>
        <dbReference type="Proteomes" id="UP000428260"/>
    </source>
</evidence>
<keyword evidence="3" id="KW-0732">Signal</keyword>
<accession>A0A6I6JJF1</accession>
<feature type="chain" id="PRO_5026233750" evidence="3">
    <location>
        <begin position="23"/>
        <end position="1027"/>
    </location>
</feature>
<feature type="region of interest" description="Disordered" evidence="2">
    <location>
        <begin position="1001"/>
        <end position="1027"/>
    </location>
</feature>
<sequence>MKTIPILILLPLLLFTQQQLFAQQTEYFTDIQKDIELGKELFEQEKYNAVFHQFEKIQKKVEEKSELYSEAEFYKSVAALRAGHSAGGKMVDNFIEEHPESPYINRAWLNLGDYQFGKRQYLVALRSFSNVDRSDITQEEQIKLHYQTGYSHLMTDNLEQAASEFYQIKDANNFYSKPASYYWAHIMYLDENYEAALQGFSKLDGDPTYSQVIPLYVSHIYYKQEKYDEVINYTSSIIDDVAEEHKTELSKILGDSYFHLNQYAEAIPYLETYYNSPGPKTREDGYILGFCYYHAGNYDKAAPLLEKASKGNDEMAQNAYYHLADSYIQLDEKEKARVAFGAASELDFNDRIKEDALFSYAKLTYELSYSPFNETIKAFDKYISLYPNSERNAEAYRYLVEVFMVTRNYSDAINSIEKIQNKTPAVLRAYQRVTFYRGLELFNNLAYNQAIDYFDISLQNGSYDRELNARALFWKAEALYRVGDYNNSISAYNQFLRTAGSYSLPEFQNAEYNQAYAYFKLEDYEAAASHFRKYINAMKGQRTAKLADALNRVGDYYYLNTNYSTALQYYQQSYNMKIYEPDYALFQIAFCQGLGRNQQQKISNLERLLADYPESEYQDDALYELGRAHERLGHGYDAQQQYQQIIANYSQGSYYRKAQLQLGLINYNNGDYAQALTHYKEVAEKFPGTEEAQAALSGIRNCYVELNNVDEYFSYAQRLGSGASVTTSEQDELSYQAAERAYMAGDSGSSTQLQRYLQQFPNGKYTLNAHFYLAESLYKEGKYSEANEHYTTVAMQPSNIFSEQALSRASELTYNAQDYEQALEMFNRLENAANSKWNVLKAYTGQMRCHFRSNRLPEAITAAAKVKKSDIANEALIREANYITGKAYYEQDNLSLALPELRKVSLDTKLEEGAEAKYLVAEIYFHQNNKVEAENQIDDFISKGTPYLFWLGKAFLLLSDIYMDNNQEFDAKHTLRSLIENYNNDTDGIKDEASRKLATIEASEKREQQEAIDNSLQLELNKKENEN</sequence>
<dbReference type="SMART" id="SM00671">
    <property type="entry name" value="SEL1"/>
    <property type="match status" value="3"/>
</dbReference>
<dbReference type="InterPro" id="IPR006597">
    <property type="entry name" value="Sel1-like"/>
</dbReference>
<dbReference type="Pfam" id="PF13174">
    <property type="entry name" value="TPR_6"/>
    <property type="match status" value="1"/>
</dbReference>
<feature type="repeat" description="TPR" evidence="1">
    <location>
        <begin position="656"/>
        <end position="689"/>
    </location>
</feature>
<organism evidence="4 5">
    <name type="scientific">Maribellus comscasis</name>
    <dbReference type="NCBI Taxonomy" id="2681766"/>
    <lineage>
        <taxon>Bacteria</taxon>
        <taxon>Pseudomonadati</taxon>
        <taxon>Bacteroidota</taxon>
        <taxon>Bacteroidia</taxon>
        <taxon>Marinilabiliales</taxon>
        <taxon>Prolixibacteraceae</taxon>
        <taxon>Maribellus</taxon>
    </lineage>
</organism>
<proteinExistence type="predicted"/>
<keyword evidence="5" id="KW-1185">Reference proteome</keyword>
<evidence type="ECO:0000256" key="2">
    <source>
        <dbReference type="SAM" id="MobiDB-lite"/>
    </source>
</evidence>
<reference evidence="4 5" key="1">
    <citation type="submission" date="2019-11" db="EMBL/GenBank/DDBJ databases">
        <authorList>
            <person name="Zheng R.K."/>
            <person name="Sun C.M."/>
        </authorList>
    </citation>
    <scope>NUCLEOTIDE SEQUENCE [LARGE SCALE GENOMIC DNA]</scope>
    <source>
        <strain evidence="4 5">WC007</strain>
    </source>
</reference>
<dbReference type="InterPro" id="IPR019734">
    <property type="entry name" value="TPR_rpt"/>
</dbReference>
<feature type="signal peptide" evidence="3">
    <location>
        <begin position="1"/>
        <end position="22"/>
    </location>
</feature>
<evidence type="ECO:0000313" key="4">
    <source>
        <dbReference type="EMBL" id="QGY42995.1"/>
    </source>
</evidence>
<dbReference type="PANTHER" id="PTHR12558">
    <property type="entry name" value="CELL DIVISION CYCLE 16,23,27"/>
    <property type="match status" value="1"/>
</dbReference>
<dbReference type="EMBL" id="CP046401">
    <property type="protein sequence ID" value="QGY42995.1"/>
    <property type="molecule type" value="Genomic_DNA"/>
</dbReference>
<evidence type="ECO:0000256" key="3">
    <source>
        <dbReference type="SAM" id="SignalP"/>
    </source>
</evidence>
<feature type="repeat" description="TPR" evidence="1">
    <location>
        <begin position="547"/>
        <end position="580"/>
    </location>
</feature>
<evidence type="ECO:0000256" key="1">
    <source>
        <dbReference type="PROSITE-ProRule" id="PRU00339"/>
    </source>
</evidence>
<dbReference type="InterPro" id="IPR011990">
    <property type="entry name" value="TPR-like_helical_dom_sf"/>
</dbReference>
<dbReference type="SUPFAM" id="SSF48452">
    <property type="entry name" value="TPR-like"/>
    <property type="match status" value="5"/>
</dbReference>
<dbReference type="Pfam" id="PF13432">
    <property type="entry name" value="TPR_16"/>
    <property type="match status" value="2"/>
</dbReference>
<dbReference type="SMART" id="SM00028">
    <property type="entry name" value="TPR"/>
    <property type="match status" value="9"/>
</dbReference>
<dbReference type="KEGG" id="mcos:GM418_04780"/>
<keyword evidence="1" id="KW-0802">TPR repeat</keyword>
<dbReference type="AlphaFoldDB" id="A0A6I6JJF1"/>
<dbReference type="Pfam" id="PF12895">
    <property type="entry name" value="ANAPC3"/>
    <property type="match status" value="1"/>
</dbReference>
<dbReference type="PROSITE" id="PS50005">
    <property type="entry name" value="TPR"/>
    <property type="match status" value="2"/>
</dbReference>